<accession>A0A834M909</accession>
<evidence type="ECO:0000313" key="2">
    <source>
        <dbReference type="Proteomes" id="UP000625711"/>
    </source>
</evidence>
<proteinExistence type="predicted"/>
<evidence type="ECO:0000313" key="1">
    <source>
        <dbReference type="EMBL" id="KAF7275143.1"/>
    </source>
</evidence>
<dbReference type="EMBL" id="JAACXV010011207">
    <property type="protein sequence ID" value="KAF7275143.1"/>
    <property type="molecule type" value="Genomic_DNA"/>
</dbReference>
<sequence length="77" mass="9072">MKAKKICHLMNIIDVLKCKVLYNNHQRNLRFIEYKSRISDLDENMNKVEKIANETSLLLSTLENKIIKKFVPPIKLS</sequence>
<comment type="caution">
    <text evidence="1">The sequence shown here is derived from an EMBL/GenBank/DDBJ whole genome shotgun (WGS) entry which is preliminary data.</text>
</comment>
<reference evidence="1" key="1">
    <citation type="submission" date="2020-08" db="EMBL/GenBank/DDBJ databases">
        <title>Genome sequencing and assembly of the red palm weevil Rhynchophorus ferrugineus.</title>
        <authorList>
            <person name="Dias G.B."/>
            <person name="Bergman C.M."/>
            <person name="Manee M."/>
        </authorList>
    </citation>
    <scope>NUCLEOTIDE SEQUENCE</scope>
    <source>
        <strain evidence="1">AA-2017</strain>
        <tissue evidence="1">Whole larva</tissue>
    </source>
</reference>
<dbReference type="Proteomes" id="UP000625711">
    <property type="component" value="Unassembled WGS sequence"/>
</dbReference>
<dbReference type="AlphaFoldDB" id="A0A834M909"/>
<keyword evidence="2" id="KW-1185">Reference proteome</keyword>
<protein>
    <submittedName>
        <fullName evidence="1">Uncharacterized protein</fullName>
    </submittedName>
</protein>
<organism evidence="1 2">
    <name type="scientific">Rhynchophorus ferrugineus</name>
    <name type="common">Red palm weevil</name>
    <name type="synonym">Curculio ferrugineus</name>
    <dbReference type="NCBI Taxonomy" id="354439"/>
    <lineage>
        <taxon>Eukaryota</taxon>
        <taxon>Metazoa</taxon>
        <taxon>Ecdysozoa</taxon>
        <taxon>Arthropoda</taxon>
        <taxon>Hexapoda</taxon>
        <taxon>Insecta</taxon>
        <taxon>Pterygota</taxon>
        <taxon>Neoptera</taxon>
        <taxon>Endopterygota</taxon>
        <taxon>Coleoptera</taxon>
        <taxon>Polyphaga</taxon>
        <taxon>Cucujiformia</taxon>
        <taxon>Curculionidae</taxon>
        <taxon>Dryophthorinae</taxon>
        <taxon>Rhynchophorus</taxon>
    </lineage>
</organism>
<gene>
    <name evidence="1" type="ORF">GWI33_012144</name>
</gene>
<dbReference type="OrthoDB" id="6659708at2759"/>
<name>A0A834M909_RHYFE</name>